<sequence>MHKTLEPLTRHYQQQPIVGEEKPNSSGGRNQEEALEVDRTHIEESALLRHKTSPHKESSRPKEERKTKEDLTSINGDRHEKNKQQLDRTG</sequence>
<dbReference type="Proteomes" id="UP000277204">
    <property type="component" value="Unassembled WGS sequence"/>
</dbReference>
<gene>
    <name evidence="2" type="ORF">SMRZ_LOCUS12850</name>
</gene>
<evidence type="ECO:0000256" key="1">
    <source>
        <dbReference type="SAM" id="MobiDB-lite"/>
    </source>
</evidence>
<dbReference type="EMBL" id="UZAI01008609">
    <property type="protein sequence ID" value="VDP02488.1"/>
    <property type="molecule type" value="Genomic_DNA"/>
</dbReference>
<feature type="compositionally biased region" description="Basic and acidic residues" evidence="1">
    <location>
        <begin position="30"/>
        <end position="47"/>
    </location>
</feature>
<protein>
    <submittedName>
        <fullName evidence="2">Uncharacterized protein</fullName>
    </submittedName>
</protein>
<evidence type="ECO:0000313" key="2">
    <source>
        <dbReference type="EMBL" id="VDP02488.1"/>
    </source>
</evidence>
<evidence type="ECO:0000313" key="3">
    <source>
        <dbReference type="Proteomes" id="UP000277204"/>
    </source>
</evidence>
<proteinExistence type="predicted"/>
<feature type="compositionally biased region" description="Basic and acidic residues" evidence="1">
    <location>
        <begin position="54"/>
        <end position="90"/>
    </location>
</feature>
<organism evidence="2 3">
    <name type="scientific">Schistosoma margrebowiei</name>
    <dbReference type="NCBI Taxonomy" id="48269"/>
    <lineage>
        <taxon>Eukaryota</taxon>
        <taxon>Metazoa</taxon>
        <taxon>Spiralia</taxon>
        <taxon>Lophotrochozoa</taxon>
        <taxon>Platyhelminthes</taxon>
        <taxon>Trematoda</taxon>
        <taxon>Digenea</taxon>
        <taxon>Strigeidida</taxon>
        <taxon>Schistosomatoidea</taxon>
        <taxon>Schistosomatidae</taxon>
        <taxon>Schistosoma</taxon>
    </lineage>
</organism>
<accession>A0A183M9X4</accession>
<dbReference type="AlphaFoldDB" id="A0A183M9X4"/>
<name>A0A183M9X4_9TREM</name>
<keyword evidence="3" id="KW-1185">Reference proteome</keyword>
<reference evidence="2 3" key="1">
    <citation type="submission" date="2018-11" db="EMBL/GenBank/DDBJ databases">
        <authorList>
            <consortium name="Pathogen Informatics"/>
        </authorList>
    </citation>
    <scope>NUCLEOTIDE SEQUENCE [LARGE SCALE GENOMIC DNA]</scope>
    <source>
        <strain evidence="2 3">Zambia</strain>
    </source>
</reference>
<feature type="region of interest" description="Disordered" evidence="1">
    <location>
        <begin position="1"/>
        <end position="90"/>
    </location>
</feature>